<evidence type="ECO:0000256" key="1">
    <source>
        <dbReference type="ARBA" id="ARBA00023015"/>
    </source>
</evidence>
<evidence type="ECO:0000259" key="5">
    <source>
        <dbReference type="PROSITE" id="PS50977"/>
    </source>
</evidence>
<dbReference type="eggNOG" id="COG1309">
    <property type="taxonomic scope" value="Bacteria"/>
</dbReference>
<dbReference type="PROSITE" id="PS50977">
    <property type="entry name" value="HTH_TETR_2"/>
    <property type="match status" value="1"/>
</dbReference>
<dbReference type="GO" id="GO:0000976">
    <property type="term" value="F:transcription cis-regulatory region binding"/>
    <property type="evidence" value="ECO:0007669"/>
    <property type="project" value="TreeGrafter"/>
</dbReference>
<accession>E3IZC1</accession>
<name>E3IZC1_PSEI1</name>
<evidence type="ECO:0000256" key="3">
    <source>
        <dbReference type="ARBA" id="ARBA00023163"/>
    </source>
</evidence>
<dbReference type="InterPro" id="IPR050109">
    <property type="entry name" value="HTH-type_TetR-like_transc_reg"/>
</dbReference>
<dbReference type="InParanoid" id="E3IZC1"/>
<gene>
    <name evidence="6" type="ordered locus">FraEuI1c_3541</name>
</gene>
<organism evidence="6 7">
    <name type="scientific">Pseudofrankia inefficax (strain DSM 45817 / CECT 9037 / DDB 130130 / EuI1c)</name>
    <name type="common">Frankia inefficax</name>
    <dbReference type="NCBI Taxonomy" id="298654"/>
    <lineage>
        <taxon>Bacteria</taxon>
        <taxon>Bacillati</taxon>
        <taxon>Actinomycetota</taxon>
        <taxon>Actinomycetes</taxon>
        <taxon>Frankiales</taxon>
        <taxon>Frankiaceae</taxon>
        <taxon>Pseudofrankia</taxon>
    </lineage>
</organism>
<dbReference type="SUPFAM" id="SSF46689">
    <property type="entry name" value="Homeodomain-like"/>
    <property type="match status" value="1"/>
</dbReference>
<dbReference type="AlphaFoldDB" id="E3IZC1"/>
<evidence type="ECO:0000256" key="4">
    <source>
        <dbReference type="PROSITE-ProRule" id="PRU00335"/>
    </source>
</evidence>
<dbReference type="Gene3D" id="1.10.357.10">
    <property type="entry name" value="Tetracycline Repressor, domain 2"/>
    <property type="match status" value="1"/>
</dbReference>
<sequence length="204" mass="22045">MAPAVNTPTYRQIQAQQTRDRIAEAARRLFAARGYRATSMEAIAAEAGVAARTVYSAFGAKREILSAICERWLEQADARGLAEVTIAEPDPRSRLHAAAHWLRALYEAGFDVVTLFAAASDEDAETRALLQAKLAGRNQVMDAIIASLDGTLRVPVAQGQAIYRALAAPGVYGELVVESGWSPAAFEEWVAHTLVRELLDPATP</sequence>
<protein>
    <submittedName>
        <fullName evidence="6">Regulatory protein TetR</fullName>
    </submittedName>
</protein>
<dbReference type="InterPro" id="IPR009057">
    <property type="entry name" value="Homeodomain-like_sf"/>
</dbReference>
<reference evidence="6 7" key="1">
    <citation type="submission" date="2010-10" db="EMBL/GenBank/DDBJ databases">
        <title>Complete sequence of Frankia sp. EuI1c.</title>
        <authorList>
            <consortium name="US DOE Joint Genome Institute"/>
            <person name="Lucas S."/>
            <person name="Copeland A."/>
            <person name="Lapidus A."/>
            <person name="Cheng J.-F."/>
            <person name="Bruce D."/>
            <person name="Goodwin L."/>
            <person name="Pitluck S."/>
            <person name="Chertkov O."/>
            <person name="Detter J.C."/>
            <person name="Han C."/>
            <person name="Tapia R."/>
            <person name="Land M."/>
            <person name="Hauser L."/>
            <person name="Jeffries C."/>
            <person name="Kyrpides N."/>
            <person name="Ivanova N."/>
            <person name="Mikhailova N."/>
            <person name="Beauchemin N."/>
            <person name="Sen A."/>
            <person name="Sur S.A."/>
            <person name="Gtari M."/>
            <person name="Wall L."/>
            <person name="Tisa L."/>
            <person name="Woyke T."/>
        </authorList>
    </citation>
    <scope>NUCLEOTIDE SEQUENCE [LARGE SCALE GENOMIC DNA]</scope>
    <source>
        <strain evidence="7">DSM 45817 / CECT 9037 / EuI1c</strain>
    </source>
</reference>
<dbReference type="HOGENOM" id="CLU_107911_0_0_11"/>
<dbReference type="PANTHER" id="PTHR30055">
    <property type="entry name" value="HTH-TYPE TRANSCRIPTIONAL REGULATOR RUTR"/>
    <property type="match status" value="1"/>
</dbReference>
<dbReference type="STRING" id="298654.FraEuI1c_3541"/>
<keyword evidence="3" id="KW-0804">Transcription</keyword>
<dbReference type="KEGG" id="fri:FraEuI1c_3541"/>
<dbReference type="GO" id="GO:0003700">
    <property type="term" value="F:DNA-binding transcription factor activity"/>
    <property type="evidence" value="ECO:0007669"/>
    <property type="project" value="TreeGrafter"/>
</dbReference>
<dbReference type="Pfam" id="PF00440">
    <property type="entry name" value="TetR_N"/>
    <property type="match status" value="1"/>
</dbReference>
<evidence type="ECO:0000313" key="7">
    <source>
        <dbReference type="Proteomes" id="UP000002484"/>
    </source>
</evidence>
<keyword evidence="2 4" id="KW-0238">DNA-binding</keyword>
<dbReference type="PRINTS" id="PR00455">
    <property type="entry name" value="HTHTETR"/>
</dbReference>
<dbReference type="InterPro" id="IPR023772">
    <property type="entry name" value="DNA-bd_HTH_TetR-type_CS"/>
</dbReference>
<proteinExistence type="predicted"/>
<evidence type="ECO:0000313" key="6">
    <source>
        <dbReference type="EMBL" id="ADP81548.1"/>
    </source>
</evidence>
<dbReference type="Proteomes" id="UP000002484">
    <property type="component" value="Chromosome"/>
</dbReference>
<feature type="DNA-binding region" description="H-T-H motif" evidence="4">
    <location>
        <begin position="39"/>
        <end position="58"/>
    </location>
</feature>
<dbReference type="RefSeq" id="WP_013424666.1">
    <property type="nucleotide sequence ID" value="NC_014666.1"/>
</dbReference>
<dbReference type="InterPro" id="IPR001647">
    <property type="entry name" value="HTH_TetR"/>
</dbReference>
<keyword evidence="1" id="KW-0805">Transcription regulation</keyword>
<dbReference type="OrthoDB" id="9805134at2"/>
<keyword evidence="7" id="KW-1185">Reference proteome</keyword>
<feature type="domain" description="HTH tetR-type" evidence="5">
    <location>
        <begin position="16"/>
        <end position="76"/>
    </location>
</feature>
<evidence type="ECO:0000256" key="2">
    <source>
        <dbReference type="ARBA" id="ARBA00023125"/>
    </source>
</evidence>
<dbReference type="EMBL" id="CP002299">
    <property type="protein sequence ID" value="ADP81548.1"/>
    <property type="molecule type" value="Genomic_DNA"/>
</dbReference>
<dbReference type="PROSITE" id="PS01081">
    <property type="entry name" value="HTH_TETR_1"/>
    <property type="match status" value="1"/>
</dbReference>
<dbReference type="PANTHER" id="PTHR30055:SF234">
    <property type="entry name" value="HTH-TYPE TRANSCRIPTIONAL REGULATOR BETI"/>
    <property type="match status" value="1"/>
</dbReference>